<dbReference type="InterPro" id="IPR016187">
    <property type="entry name" value="CTDL_fold"/>
</dbReference>
<keyword evidence="2" id="KW-0732">Signal</keyword>
<dbReference type="CDD" id="cd00037">
    <property type="entry name" value="CLECT"/>
    <property type="match status" value="1"/>
</dbReference>
<dbReference type="SMART" id="SM00034">
    <property type="entry name" value="CLECT"/>
    <property type="match status" value="1"/>
</dbReference>
<dbReference type="InterPro" id="IPR016186">
    <property type="entry name" value="C-type_lectin-like/link_sf"/>
</dbReference>
<dbReference type="InterPro" id="IPR001304">
    <property type="entry name" value="C-type_lectin-like"/>
</dbReference>
<proteinExistence type="predicted"/>
<keyword evidence="1" id="KW-1015">Disulfide bond</keyword>
<feature type="signal peptide" evidence="2">
    <location>
        <begin position="1"/>
        <end position="22"/>
    </location>
</feature>
<dbReference type="Gene3D" id="3.10.100.10">
    <property type="entry name" value="Mannose-Binding Protein A, subunit A"/>
    <property type="match status" value="1"/>
</dbReference>
<sequence>MRSLALNSALLFLLSIFINTECTCPGGWIAYNDQYGKWCFMISADKRTWYSAAAECQSWNAHLAKIDSMDEVLFLRKEIDYTPHVSSTHFWIGGRDSVIWGRFEWTSTGTFVDQGFTNWWPGEPNNEKNVQRCLEIRHCPTYRDTWSDADCHIQHHFICKKSATDTSNTGVTGVTGRPSNLNLQQTIDNHNTESHNVNYGGVNNQNNYNTGDVVFGKK</sequence>
<organism evidence="4">
    <name type="scientific">Pinctada fucata</name>
    <name type="common">Akoya pearl oyster</name>
    <name type="synonym">Pinctada imbricata fucata</name>
    <dbReference type="NCBI Taxonomy" id="50426"/>
    <lineage>
        <taxon>Eukaryota</taxon>
        <taxon>Metazoa</taxon>
        <taxon>Spiralia</taxon>
        <taxon>Lophotrochozoa</taxon>
        <taxon>Mollusca</taxon>
        <taxon>Bivalvia</taxon>
        <taxon>Autobranchia</taxon>
        <taxon>Pteriomorphia</taxon>
        <taxon>Pterioida</taxon>
        <taxon>Pterioidea</taxon>
        <taxon>Pteriidae</taxon>
        <taxon>Pinctada</taxon>
    </lineage>
</organism>
<protein>
    <recommendedName>
        <fullName evidence="3">C-type lectin domain-containing protein</fullName>
    </recommendedName>
</protein>
<feature type="chain" id="PRO_5013481183" description="C-type lectin domain-containing protein" evidence="2">
    <location>
        <begin position="23"/>
        <end position="218"/>
    </location>
</feature>
<dbReference type="SUPFAM" id="SSF56436">
    <property type="entry name" value="C-type lectin-like"/>
    <property type="match status" value="1"/>
</dbReference>
<reference evidence="4" key="1">
    <citation type="submission" date="2016-03" db="EMBL/GenBank/DDBJ databases">
        <authorList>
            <person name="Ploux O."/>
        </authorList>
    </citation>
    <scope>NUCLEOTIDE SEQUENCE</scope>
    <source>
        <tissue evidence="4">Mantle</tissue>
    </source>
</reference>
<dbReference type="PANTHER" id="PTHR22803">
    <property type="entry name" value="MANNOSE, PHOSPHOLIPASE, LECTIN RECEPTOR RELATED"/>
    <property type="match status" value="1"/>
</dbReference>
<dbReference type="PROSITE" id="PS50041">
    <property type="entry name" value="C_TYPE_LECTIN_2"/>
    <property type="match status" value="1"/>
</dbReference>
<dbReference type="InterPro" id="IPR050111">
    <property type="entry name" value="C-type_lectin/snaclec_domain"/>
</dbReference>
<dbReference type="AlphaFoldDB" id="A0A194AN41"/>
<evidence type="ECO:0000313" key="4">
    <source>
        <dbReference type="EMBL" id="JAS03902.1"/>
    </source>
</evidence>
<name>A0A194AN41_PINFU</name>
<dbReference type="EMBL" id="GELH01000370">
    <property type="protein sequence ID" value="JAS03902.1"/>
    <property type="molecule type" value="Transcribed_RNA"/>
</dbReference>
<evidence type="ECO:0000256" key="1">
    <source>
        <dbReference type="ARBA" id="ARBA00023157"/>
    </source>
</evidence>
<accession>A0A194AN41</accession>
<evidence type="ECO:0000256" key="2">
    <source>
        <dbReference type="SAM" id="SignalP"/>
    </source>
</evidence>
<dbReference type="PROSITE" id="PS00615">
    <property type="entry name" value="C_TYPE_LECTIN_1"/>
    <property type="match status" value="1"/>
</dbReference>
<feature type="domain" description="C-type lectin" evidence="3">
    <location>
        <begin position="35"/>
        <end position="160"/>
    </location>
</feature>
<dbReference type="Pfam" id="PF00059">
    <property type="entry name" value="Lectin_C"/>
    <property type="match status" value="1"/>
</dbReference>
<evidence type="ECO:0000259" key="3">
    <source>
        <dbReference type="PROSITE" id="PS50041"/>
    </source>
</evidence>
<dbReference type="EMBL" id="GELH01000369">
    <property type="protein sequence ID" value="JAS03903.1"/>
    <property type="molecule type" value="Transcribed_RNA"/>
</dbReference>
<dbReference type="InterPro" id="IPR018378">
    <property type="entry name" value="C-type_lectin_CS"/>
</dbReference>